<name>A0A8H6Z852_9AGAR</name>
<reference evidence="3" key="1">
    <citation type="submission" date="2020-05" db="EMBL/GenBank/DDBJ databases">
        <title>Mycena genomes resolve the evolution of fungal bioluminescence.</title>
        <authorList>
            <person name="Tsai I.J."/>
        </authorList>
    </citation>
    <scope>NUCLEOTIDE SEQUENCE</scope>
    <source>
        <strain evidence="3">CCC161011</strain>
    </source>
</reference>
<dbReference type="InterPro" id="IPR040521">
    <property type="entry name" value="KDZ"/>
</dbReference>
<feature type="compositionally biased region" description="Pro residues" evidence="1">
    <location>
        <begin position="344"/>
        <end position="359"/>
    </location>
</feature>
<protein>
    <recommendedName>
        <fullName evidence="2">CxC2-like cysteine cluster KDZ transposase-associated domain-containing protein</fullName>
    </recommendedName>
</protein>
<feature type="region of interest" description="Disordered" evidence="1">
    <location>
        <begin position="1013"/>
        <end position="1042"/>
    </location>
</feature>
<feature type="compositionally biased region" description="Low complexity" evidence="1">
    <location>
        <begin position="297"/>
        <end position="332"/>
    </location>
</feature>
<dbReference type="AlphaFoldDB" id="A0A8H6Z852"/>
<feature type="region of interest" description="Disordered" evidence="1">
    <location>
        <begin position="95"/>
        <end position="117"/>
    </location>
</feature>
<dbReference type="InterPro" id="IPR041457">
    <property type="entry name" value="CxC2_KDZ-assoc"/>
</dbReference>
<dbReference type="Pfam" id="PF18758">
    <property type="entry name" value="KDZ"/>
    <property type="match status" value="1"/>
</dbReference>
<evidence type="ECO:0000313" key="3">
    <source>
        <dbReference type="EMBL" id="KAF7371556.1"/>
    </source>
</evidence>
<organism evidence="3 4">
    <name type="scientific">Mycena venus</name>
    <dbReference type="NCBI Taxonomy" id="2733690"/>
    <lineage>
        <taxon>Eukaryota</taxon>
        <taxon>Fungi</taxon>
        <taxon>Dikarya</taxon>
        <taxon>Basidiomycota</taxon>
        <taxon>Agaricomycotina</taxon>
        <taxon>Agaricomycetes</taxon>
        <taxon>Agaricomycetidae</taxon>
        <taxon>Agaricales</taxon>
        <taxon>Marasmiineae</taxon>
        <taxon>Mycenaceae</taxon>
        <taxon>Mycena</taxon>
    </lineage>
</organism>
<dbReference type="Proteomes" id="UP000620124">
    <property type="component" value="Unassembled WGS sequence"/>
</dbReference>
<keyword evidence="4" id="KW-1185">Reference proteome</keyword>
<feature type="domain" description="CxC2-like cysteine cluster KDZ transposase-associated" evidence="2">
    <location>
        <begin position="154"/>
        <end position="244"/>
    </location>
</feature>
<dbReference type="OrthoDB" id="3259803at2759"/>
<feature type="compositionally biased region" description="Acidic residues" evidence="1">
    <location>
        <begin position="1022"/>
        <end position="1041"/>
    </location>
</feature>
<proteinExistence type="predicted"/>
<dbReference type="PANTHER" id="PTHR33096">
    <property type="entry name" value="CXC2 DOMAIN-CONTAINING PROTEIN"/>
    <property type="match status" value="1"/>
</dbReference>
<dbReference type="Pfam" id="PF18803">
    <property type="entry name" value="CxC2"/>
    <property type="match status" value="1"/>
</dbReference>
<sequence>MVLKLSTKQRHAAATSSPAYILEPGPPAANTRRREDSNRPADVLLQNGRTLVQPRLPSLLHQFGVVEARPGRATPAISDEDIAAADFAEAASDDPDIMGVQRTPPPTPGVHRHKRETQWKRWQQSVLPTLLPELARLFYETKSLRDLDRCQQQQRTACTCKSKTLKIAILHFSSIEDVELQICKCPSGPAAVQLMRLGAFGCAPLEPSVAVDLRVLEFARNLFLQISPNTTAFTLAFERVLNSMGFQLQHQNSLRRRFGNCLMWYTHLWNLMKEHYRVKIETVREEVYGPEIPISPPRGRTTGRDTTPGRSSSVSSTSSAHTATPITPTPAAHNASRKRAQEPTPEPPQVPFPEPPPRLDPSEYLRRRCPACFGNLKHDPNEIADIIVCIDACFTQKKKKSPRDPEKTHPDTRFIPEEQARLTEIYVDSLRDLPDKKKAKRPKPTLQEIDEDDKYEYARLPLPRSVLDACETSFKAADEKREKASTDFFEDTALMGLLCRHDRVLFLANMHSAGEKQFYVIALIETLFQHLPLAIRVGLMYDVACAMERSCWKWRFLDRFMDRIAFAVSVFHAFGHEWACQLLYHPRKRSGFGFSNGEGAERFWKSIRHLIAHLRISGYHNRLYTLDAQMEHAEEASLLRLGEWINRRYRHCVQKRVEAKKELARAGKSTAMLREQWEAQVAAQTRPLPRRTKTRGQQAVQAVTLLRAAVKTREVQVRELRQKFVDGVSDEDDHSALYETEWRTAQEALKKSLATLRRKEKALGVNEQQELQKLIKSEYMRVRMNARALKLRLRQRLRARKFEMDVVERTYRRLLNDAKLHAHTESAVKRREPTITKIASEYNKLCGDIAKLIHAGKAPAGARVPLIIPPGGLWQLDVDDAIFEDVGLDNHDDDYNDEPPLWLCDEKVRAGIKALLELDQAEEEEARLRREIMALRVWFSEEWKIAAKAIGGSTGVNKYHLRLHQDKLVQLCATWDKHLPNLGSSIGELPEWGPSILQLSRCHVNAHVAARGDDRHYGEESSLSDDEQDAEESDGEDDEFGTLEAVERADIYRMDDDLYV</sequence>
<evidence type="ECO:0000259" key="2">
    <source>
        <dbReference type="Pfam" id="PF18803"/>
    </source>
</evidence>
<feature type="region of interest" description="Disordered" evidence="1">
    <location>
        <begin position="290"/>
        <end position="361"/>
    </location>
</feature>
<dbReference type="EMBL" id="JACAZI010000001">
    <property type="protein sequence ID" value="KAF7371556.1"/>
    <property type="molecule type" value="Genomic_DNA"/>
</dbReference>
<comment type="caution">
    <text evidence="3">The sequence shown here is derived from an EMBL/GenBank/DDBJ whole genome shotgun (WGS) entry which is preliminary data.</text>
</comment>
<evidence type="ECO:0000313" key="4">
    <source>
        <dbReference type="Proteomes" id="UP000620124"/>
    </source>
</evidence>
<dbReference type="PANTHER" id="PTHR33096:SF1">
    <property type="entry name" value="CXC1-LIKE CYSTEINE CLUSTER ASSOCIATED WITH KDZ TRANSPOSASES DOMAIN-CONTAINING PROTEIN"/>
    <property type="match status" value="1"/>
</dbReference>
<evidence type="ECO:0000256" key="1">
    <source>
        <dbReference type="SAM" id="MobiDB-lite"/>
    </source>
</evidence>
<accession>A0A8H6Z852</accession>
<feature type="region of interest" description="Disordered" evidence="1">
    <location>
        <begin position="1"/>
        <end position="40"/>
    </location>
</feature>
<gene>
    <name evidence="3" type="ORF">MVEN_00010600</name>
</gene>